<comment type="caution">
    <text evidence="2">The sequence shown here is derived from an EMBL/GenBank/DDBJ whole genome shotgun (WGS) entry which is preliminary data.</text>
</comment>
<proteinExistence type="predicted"/>
<protein>
    <submittedName>
        <fullName evidence="2">Uncharacterized protein DUF3574</fullName>
    </submittedName>
</protein>
<dbReference type="AlphaFoldDB" id="A0A4R6YRQ8"/>
<name>A0A4R6YRQ8_9GAMM</name>
<feature type="chain" id="PRO_5020346435" evidence="1">
    <location>
        <begin position="25"/>
        <end position="133"/>
    </location>
</feature>
<reference evidence="2 3" key="1">
    <citation type="submission" date="2019-03" db="EMBL/GenBank/DDBJ databases">
        <title>Genomic Encyclopedia of Type Strains, Phase IV (KMG-IV): sequencing the most valuable type-strain genomes for metagenomic binning, comparative biology and taxonomic classification.</title>
        <authorList>
            <person name="Goeker M."/>
        </authorList>
    </citation>
    <scope>NUCLEOTIDE SEQUENCE [LARGE SCALE GENOMIC DNA]</scope>
    <source>
        <strain evidence="2 3">DSM 21667</strain>
    </source>
</reference>
<gene>
    <name evidence="2" type="ORF">DFR29_112121</name>
</gene>
<feature type="signal peptide" evidence="1">
    <location>
        <begin position="1"/>
        <end position="24"/>
    </location>
</feature>
<sequence length="133" mass="14237">MPHRLALIACLGLSLAACSGVRVASCNQTLVQDVLFFGLSTPSGGQISAEQWQGFLRSEVTPRFPAGLSVVDAAGQWRGNDGGIVQENSKVLTLAHADDKPSEAAVQAIMDAYKQQFEQEAVMRLKQRACASF</sequence>
<evidence type="ECO:0000313" key="3">
    <source>
        <dbReference type="Proteomes" id="UP000295293"/>
    </source>
</evidence>
<dbReference type="InterPro" id="IPR021957">
    <property type="entry name" value="DUF3574"/>
</dbReference>
<evidence type="ECO:0000256" key="1">
    <source>
        <dbReference type="SAM" id="SignalP"/>
    </source>
</evidence>
<accession>A0A4R6YRQ8</accession>
<organism evidence="2 3">
    <name type="scientific">Tahibacter aquaticus</name>
    <dbReference type="NCBI Taxonomy" id="520092"/>
    <lineage>
        <taxon>Bacteria</taxon>
        <taxon>Pseudomonadati</taxon>
        <taxon>Pseudomonadota</taxon>
        <taxon>Gammaproteobacteria</taxon>
        <taxon>Lysobacterales</taxon>
        <taxon>Rhodanobacteraceae</taxon>
        <taxon>Tahibacter</taxon>
    </lineage>
</organism>
<keyword evidence="3" id="KW-1185">Reference proteome</keyword>
<dbReference type="Pfam" id="PF12098">
    <property type="entry name" value="DUF3574"/>
    <property type="match status" value="1"/>
</dbReference>
<keyword evidence="1" id="KW-0732">Signal</keyword>
<dbReference type="RefSeq" id="WP_166654198.1">
    <property type="nucleotide sequence ID" value="NZ_SNZH01000012.1"/>
</dbReference>
<evidence type="ECO:0000313" key="2">
    <source>
        <dbReference type="EMBL" id="TDR40807.1"/>
    </source>
</evidence>
<dbReference type="Proteomes" id="UP000295293">
    <property type="component" value="Unassembled WGS sequence"/>
</dbReference>
<dbReference type="PROSITE" id="PS51257">
    <property type="entry name" value="PROKAR_LIPOPROTEIN"/>
    <property type="match status" value="1"/>
</dbReference>
<dbReference type="EMBL" id="SNZH01000012">
    <property type="protein sequence ID" value="TDR40807.1"/>
    <property type="molecule type" value="Genomic_DNA"/>
</dbReference>